<keyword evidence="2" id="KW-1185">Reference proteome</keyword>
<protein>
    <submittedName>
        <fullName evidence="1">Uncharacterized protein</fullName>
    </submittedName>
</protein>
<dbReference type="Proteomes" id="UP000596742">
    <property type="component" value="Unassembled WGS sequence"/>
</dbReference>
<dbReference type="EMBL" id="UYJE01005282">
    <property type="protein sequence ID" value="VDI35954.1"/>
    <property type="molecule type" value="Genomic_DNA"/>
</dbReference>
<evidence type="ECO:0000313" key="1">
    <source>
        <dbReference type="EMBL" id="VDI35954.1"/>
    </source>
</evidence>
<dbReference type="OrthoDB" id="6091306at2759"/>
<organism evidence="1 2">
    <name type="scientific">Mytilus galloprovincialis</name>
    <name type="common">Mediterranean mussel</name>
    <dbReference type="NCBI Taxonomy" id="29158"/>
    <lineage>
        <taxon>Eukaryota</taxon>
        <taxon>Metazoa</taxon>
        <taxon>Spiralia</taxon>
        <taxon>Lophotrochozoa</taxon>
        <taxon>Mollusca</taxon>
        <taxon>Bivalvia</taxon>
        <taxon>Autobranchia</taxon>
        <taxon>Pteriomorphia</taxon>
        <taxon>Mytilida</taxon>
        <taxon>Mytiloidea</taxon>
        <taxon>Mytilidae</taxon>
        <taxon>Mytilinae</taxon>
        <taxon>Mytilus</taxon>
    </lineage>
</organism>
<evidence type="ECO:0000313" key="2">
    <source>
        <dbReference type="Proteomes" id="UP000596742"/>
    </source>
</evidence>
<sequence length="450" mass="51534">MFSFSRVARSKSFPNITERKFYSSDVRRYLADALTGYGETVFMPLCCRNWYLGDNFSKARITTVQYLKDEFGRRREPSSVNKNNLKRGKVKTHLIPFSSMFCNGFHALKCFNNRTSISFEDNIKVEKAHYNRYLLQYALDAFVTGFLCEKDHHEECLRKILTIDDKTEISVIMANHLFSRLTAPRVGTTYYVTDDTKGGPVHVYCNCSKKCGEEILYGNTGFGSELLWYGKPDIMVFPIGGVHCSIVIPPKPEDESADYAYLKGPNILHDKHSIDFNPDDLTLREKYNKSQIIATAITSSMHQKKSRQEKGGLFTNVSLLPLIAADGTSFDIYLYDPERDILLRNSGLPIPLWDGPFNKPPLYRLNMSSVLKLWMTINHASIQPSLSLEDNQLLSGTCDFKGRLPKDVLKNIESTLEMKEKFQPMEEQEFHFDFMYLNVSPPKKSLPVGY</sequence>
<accession>A0A8B6EKY7</accession>
<gene>
    <name evidence="1" type="ORF">MGAL_10B051871</name>
</gene>
<name>A0A8B6EKY7_MYTGA</name>
<proteinExistence type="predicted"/>
<reference evidence="1" key="1">
    <citation type="submission" date="2018-11" db="EMBL/GenBank/DDBJ databases">
        <authorList>
            <person name="Alioto T."/>
            <person name="Alioto T."/>
        </authorList>
    </citation>
    <scope>NUCLEOTIDE SEQUENCE</scope>
</reference>
<dbReference type="AlphaFoldDB" id="A0A8B6EKY7"/>
<comment type="caution">
    <text evidence="1">The sequence shown here is derived from an EMBL/GenBank/DDBJ whole genome shotgun (WGS) entry which is preliminary data.</text>
</comment>